<evidence type="ECO:0000313" key="6">
    <source>
        <dbReference type="Proteomes" id="UP001065549"/>
    </source>
</evidence>
<feature type="compositionally biased region" description="Polar residues" evidence="1">
    <location>
        <begin position="33"/>
        <end position="43"/>
    </location>
</feature>
<evidence type="ECO:0000256" key="1">
    <source>
        <dbReference type="SAM" id="MobiDB-lite"/>
    </source>
</evidence>
<proteinExistence type="predicted"/>
<feature type="chain" id="PRO_5039909316" description="Bacterial repeat domain-containing protein" evidence="3">
    <location>
        <begin position="30"/>
        <end position="528"/>
    </location>
</feature>
<evidence type="ECO:0000259" key="4">
    <source>
        <dbReference type="Pfam" id="PF18998"/>
    </source>
</evidence>
<feature type="region of interest" description="Disordered" evidence="1">
    <location>
        <begin position="33"/>
        <end position="57"/>
    </location>
</feature>
<feature type="transmembrane region" description="Helical" evidence="2">
    <location>
        <begin position="439"/>
        <end position="460"/>
    </location>
</feature>
<dbReference type="Pfam" id="PF18998">
    <property type="entry name" value="Flg_new_2"/>
    <property type="match status" value="2"/>
</dbReference>
<dbReference type="EMBL" id="JAOSHN010000009">
    <property type="protein sequence ID" value="MCU7380304.1"/>
    <property type="molecule type" value="Genomic_DNA"/>
</dbReference>
<feature type="domain" description="Bacterial repeat" evidence="4">
    <location>
        <begin position="193"/>
        <end position="262"/>
    </location>
</feature>
<keyword evidence="2" id="KW-0812">Transmembrane</keyword>
<keyword evidence="2" id="KW-1133">Transmembrane helix</keyword>
<feature type="region of interest" description="Disordered" evidence="1">
    <location>
        <begin position="351"/>
        <end position="400"/>
    </location>
</feature>
<evidence type="ECO:0000256" key="3">
    <source>
        <dbReference type="SAM" id="SignalP"/>
    </source>
</evidence>
<dbReference type="Proteomes" id="UP001065549">
    <property type="component" value="Unassembled WGS sequence"/>
</dbReference>
<gene>
    <name evidence="5" type="ORF">OBO34_18400</name>
</gene>
<evidence type="ECO:0000256" key="2">
    <source>
        <dbReference type="SAM" id="Phobius"/>
    </source>
</evidence>
<feature type="transmembrane region" description="Helical" evidence="2">
    <location>
        <begin position="500"/>
        <end position="519"/>
    </location>
</feature>
<keyword evidence="3" id="KW-0732">Signal</keyword>
<name>A0A9J6QXY3_9FIRM</name>
<dbReference type="AlphaFoldDB" id="A0A9J6QXY3"/>
<reference evidence="5" key="1">
    <citation type="submission" date="2022-09" db="EMBL/GenBank/DDBJ databases">
        <title>Culturomic study of gut microbiota in children with autism spectrum disorder.</title>
        <authorList>
            <person name="Efimov B.A."/>
            <person name="Chaplin A.V."/>
            <person name="Sokolova S.R."/>
            <person name="Pikina A.P."/>
            <person name="Korzhanova M."/>
            <person name="Belova V."/>
            <person name="Korostin D."/>
        </authorList>
    </citation>
    <scope>NUCLEOTIDE SEQUENCE</scope>
    <source>
        <strain evidence="5">ASD5510</strain>
    </source>
</reference>
<protein>
    <recommendedName>
        <fullName evidence="4">Bacterial repeat domain-containing protein</fullName>
    </recommendedName>
</protein>
<dbReference type="InterPro" id="IPR044060">
    <property type="entry name" value="Bacterial_rp_domain"/>
</dbReference>
<feature type="domain" description="Bacterial repeat" evidence="4">
    <location>
        <begin position="274"/>
        <end position="343"/>
    </location>
</feature>
<feature type="signal peptide" evidence="3">
    <location>
        <begin position="1"/>
        <end position="29"/>
    </location>
</feature>
<feature type="transmembrane region" description="Helical" evidence="2">
    <location>
        <begin position="467"/>
        <end position="488"/>
    </location>
</feature>
<sequence>MKKGKGIRIAYSLLIVCFLFAQMTTMAFAESQGGSEKASTAEQQKTERTQDKSSRQADSKEVGYYTIEYIVDPAYDHYYVLKQSGSRSYTMKKKTTEKITSFGVWLLAKNQTGNGDMNVKMTLLNTAHGKWGQKDVRFAPGDAIDVHKNNQAFVNYSNGFGFTNFDADSTIRIMVSPYNPPVETALHSIEFRVSPRGGGKLTGKTYFEDIAHGTLFGDVVTKLPGADPDPGYQFAGWDPVKGLPAADSKVEGNLHIEAEFEETEAAIRYRSSDETAGTVDREAESVKAVSGSTKGVAASANSGFRFINWTDESGKEVSKEAGFNPQKNDDSVYETQTYTAHFEEEVEQFYKGEENTSSTQQQQSSAGERQQNEYVKKGAAGNTAESAVQTRANRNASVNTNTADAAVGSADSQDKTAPAAVSIQDSQVPMAAGISKESGWAFLNLIFAVLAALMSVYVLAGKKQSKGMFKAGSAFAAICAIMIFILTAEMNLPMILADPWTALIGLLTLLEAVITGLAIKDAARKKGN</sequence>
<keyword evidence="6" id="KW-1185">Reference proteome</keyword>
<feature type="compositionally biased region" description="Basic and acidic residues" evidence="1">
    <location>
        <begin position="44"/>
        <end position="57"/>
    </location>
</feature>
<comment type="caution">
    <text evidence="5">The sequence shown here is derived from an EMBL/GenBank/DDBJ whole genome shotgun (WGS) entry which is preliminary data.</text>
</comment>
<organism evidence="5 6">
    <name type="scientific">Hominibacterium faecale</name>
    <dbReference type="NCBI Taxonomy" id="2839743"/>
    <lineage>
        <taxon>Bacteria</taxon>
        <taxon>Bacillati</taxon>
        <taxon>Bacillota</taxon>
        <taxon>Clostridia</taxon>
        <taxon>Peptostreptococcales</taxon>
        <taxon>Anaerovoracaceae</taxon>
        <taxon>Hominibacterium</taxon>
    </lineage>
</organism>
<feature type="compositionally biased region" description="Polar residues" evidence="1">
    <location>
        <begin position="383"/>
        <end position="400"/>
    </location>
</feature>
<keyword evidence="2" id="KW-0472">Membrane</keyword>
<accession>A0A9J6QXY3</accession>
<dbReference type="RefSeq" id="WP_253021038.1">
    <property type="nucleotide sequence ID" value="NZ_JAOSHN010000009.1"/>
</dbReference>
<feature type="compositionally biased region" description="Low complexity" evidence="1">
    <location>
        <begin position="356"/>
        <end position="365"/>
    </location>
</feature>
<evidence type="ECO:0000313" key="5">
    <source>
        <dbReference type="EMBL" id="MCU7380304.1"/>
    </source>
</evidence>